<reference evidence="1 2" key="1">
    <citation type="submission" date="2019-02" db="EMBL/GenBank/DDBJ databases">
        <title>Isolation of virulent Lactobacillus brevis phages.</title>
        <authorList>
            <person name="Feyereisen M."/>
            <person name="Mahony J."/>
            <person name="O'Sullivan T."/>
            <person name="van Sinderen D."/>
        </authorList>
    </citation>
    <scope>NUCLEOTIDE SEQUENCE [LARGE SCALE GENOMIC DNA]</scope>
</reference>
<evidence type="ECO:0000313" key="2">
    <source>
        <dbReference type="Proteomes" id="UP000308874"/>
    </source>
</evidence>
<evidence type="ECO:0000313" key="1">
    <source>
        <dbReference type="EMBL" id="QBJ03368.1"/>
    </source>
</evidence>
<organism evidence="1 2">
    <name type="scientific">Lactobacillus phage 521B</name>
    <dbReference type="NCBI Taxonomy" id="2510942"/>
    <lineage>
        <taxon>Viruses</taxon>
        <taxon>Duplodnaviria</taxon>
        <taxon>Heunggongvirae</taxon>
        <taxon>Uroviricota</taxon>
        <taxon>Caudoviricetes</taxon>
        <taxon>Herelleviridae</taxon>
        <taxon>Tybeckvirus</taxon>
        <taxon>Tybeckvirus tv521B</taxon>
    </lineage>
</organism>
<dbReference type="Proteomes" id="UP000308874">
    <property type="component" value="Segment"/>
</dbReference>
<gene>
    <name evidence="1" type="ORF">B521_0018</name>
</gene>
<name>A0A4Y5FG14_9CAUD</name>
<keyword evidence="2" id="KW-1185">Reference proteome</keyword>
<proteinExistence type="predicted"/>
<sequence>MKTISYEEAMELIDEFSDKYEFVEEIEGESGRWDQYIQIIFKSGNKYYAFDYSRGLTEMQENTIDTVEHYEVSLYSESYSDDRVEVYPVEKVVTTSYEYVPIKED</sequence>
<protein>
    <submittedName>
        <fullName evidence="1">Uncharacterized protein</fullName>
    </submittedName>
</protein>
<accession>A0A4Y5FG14</accession>
<dbReference type="EMBL" id="MK504443">
    <property type="protein sequence ID" value="QBJ03368.1"/>
    <property type="molecule type" value="Genomic_DNA"/>
</dbReference>